<accession>A0A5S9M5P4</accession>
<dbReference type="PANTHER" id="PTHR38812">
    <property type="entry name" value="MU-LIKE PROPHAGE FLUMU PROTEIN GP42"/>
    <property type="match status" value="1"/>
</dbReference>
<reference evidence="2 3" key="1">
    <citation type="submission" date="2019-12" db="EMBL/GenBank/DDBJ databases">
        <title>Full genome sequence of a Bacillus safensis strain isolated from commercially available natto in Indonesia.</title>
        <authorList>
            <person name="Yoshida M."/>
            <person name="Uomi M."/>
            <person name="Waturangi D."/>
            <person name="Ekaputri J.J."/>
            <person name="Setiamarga D.H.E."/>
        </authorList>
    </citation>
    <scope>NUCLEOTIDE SEQUENCE [LARGE SCALE GENOMIC DNA]</scope>
    <source>
        <strain evidence="2 3">IDN1</strain>
    </source>
</reference>
<dbReference type="InterPro" id="IPR053058">
    <property type="entry name" value="Mulikevirus_tape_measure"/>
</dbReference>
<evidence type="ECO:0000259" key="1">
    <source>
        <dbReference type="Pfam" id="PF20155"/>
    </source>
</evidence>
<dbReference type="InterPro" id="IPR013491">
    <property type="entry name" value="Tape_meas_N"/>
</dbReference>
<feature type="domain" description="Tape measure protein N-terminal" evidence="1">
    <location>
        <begin position="5"/>
        <end position="133"/>
    </location>
</feature>
<dbReference type="AlphaFoldDB" id="A0A5S9M5P4"/>
<dbReference type="PANTHER" id="PTHR38812:SF2">
    <property type="entry name" value="MU-LIKE PROPHAGE FLUMU PROTEIN GP42"/>
    <property type="match status" value="1"/>
</dbReference>
<dbReference type="EMBL" id="AP021906">
    <property type="protein sequence ID" value="BBP87484.1"/>
    <property type="molecule type" value="Genomic_DNA"/>
</dbReference>
<sequence>MGRLSAIEQAKTSLSVLMGDAKKAQSFFLDDMLAFAKKTTPYAFTDIANSGRNLIAFGMDVKNVIPTMQAVGDAAAASGKGAEGFRQISDAFGAMQVSGTLSMEEMNRLMDAGIPALKILANETGQDVMDLKKRSFLKVLLKVKKQLLHL</sequence>
<proteinExistence type="predicted"/>
<name>A0A5S9M5P4_BACIA</name>
<dbReference type="NCBIfam" id="TIGR02675">
    <property type="entry name" value="tape_meas_nterm"/>
    <property type="match status" value="1"/>
</dbReference>
<protein>
    <recommendedName>
        <fullName evidence="1">Tape measure protein N-terminal domain-containing protein</fullName>
    </recommendedName>
</protein>
<organism evidence="2 3">
    <name type="scientific">Bacillus safensis</name>
    <dbReference type="NCBI Taxonomy" id="561879"/>
    <lineage>
        <taxon>Bacteria</taxon>
        <taxon>Bacillati</taxon>
        <taxon>Bacillota</taxon>
        <taxon>Bacilli</taxon>
        <taxon>Bacillales</taxon>
        <taxon>Bacillaceae</taxon>
        <taxon>Bacillus</taxon>
    </lineage>
</organism>
<dbReference type="Pfam" id="PF20155">
    <property type="entry name" value="TMP_3"/>
    <property type="match status" value="1"/>
</dbReference>
<gene>
    <name evidence="2" type="ORF">BsIDN1_11020</name>
</gene>
<dbReference type="Proteomes" id="UP000464658">
    <property type="component" value="Chromosome"/>
</dbReference>
<evidence type="ECO:0000313" key="2">
    <source>
        <dbReference type="EMBL" id="BBP87484.1"/>
    </source>
</evidence>
<evidence type="ECO:0000313" key="3">
    <source>
        <dbReference type="Proteomes" id="UP000464658"/>
    </source>
</evidence>